<evidence type="ECO:0000256" key="1">
    <source>
        <dbReference type="SAM" id="MobiDB-lite"/>
    </source>
</evidence>
<feature type="region of interest" description="Disordered" evidence="1">
    <location>
        <begin position="1"/>
        <end position="76"/>
    </location>
</feature>
<organism evidence="2 3">
    <name type="scientific">Zygosaccharomyces rouxii</name>
    <dbReference type="NCBI Taxonomy" id="4956"/>
    <lineage>
        <taxon>Eukaryota</taxon>
        <taxon>Fungi</taxon>
        <taxon>Dikarya</taxon>
        <taxon>Ascomycota</taxon>
        <taxon>Saccharomycotina</taxon>
        <taxon>Saccharomycetes</taxon>
        <taxon>Saccharomycetales</taxon>
        <taxon>Saccharomycetaceae</taxon>
        <taxon>Zygosaccharomyces</taxon>
    </lineage>
</organism>
<feature type="compositionally biased region" description="Basic and acidic residues" evidence="1">
    <location>
        <begin position="65"/>
        <end position="76"/>
    </location>
</feature>
<sequence length="95" mass="11265">MVSNTRNPIEEHPDMTMSEDFLSMEDPPAAKEMDFQWRPPSSGQQMDEQLPEEDSSQTKVRARRGAPDFKRRPSFEYEDYKKNAYNRLSIFDHQH</sequence>
<reference evidence="2 3" key="1">
    <citation type="submission" date="2016-08" db="EMBL/GenBank/DDBJ databases">
        <title>Draft genome sequence of allopolyploid Zygosaccharomyces rouxii.</title>
        <authorList>
            <person name="Watanabe J."/>
            <person name="Uehara K."/>
            <person name="Mogi Y."/>
            <person name="Tsukioka Y."/>
        </authorList>
    </citation>
    <scope>NUCLEOTIDE SEQUENCE [LARGE SCALE GENOMIC DNA]</scope>
    <source>
        <strain evidence="2 3">NBRC 110957</strain>
    </source>
</reference>
<dbReference type="OrthoDB" id="4058540at2759"/>
<evidence type="ECO:0000313" key="2">
    <source>
        <dbReference type="EMBL" id="GAV50617.1"/>
    </source>
</evidence>
<dbReference type="EMBL" id="BDGX01000026">
    <property type="protein sequence ID" value="GAV50617.1"/>
    <property type="molecule type" value="Genomic_DNA"/>
</dbReference>
<comment type="caution">
    <text evidence="2">The sequence shown here is derived from an EMBL/GenBank/DDBJ whole genome shotgun (WGS) entry which is preliminary data.</text>
</comment>
<gene>
    <name evidence="2" type="ORF">ZYGR_0Z00400</name>
</gene>
<dbReference type="Proteomes" id="UP000187013">
    <property type="component" value="Unassembled WGS sequence"/>
</dbReference>
<name>A0A1Q3A4K9_ZYGRO</name>
<dbReference type="AlphaFoldDB" id="A0A1Q3A4K9"/>
<evidence type="ECO:0000313" key="3">
    <source>
        <dbReference type="Proteomes" id="UP000187013"/>
    </source>
</evidence>
<proteinExistence type="predicted"/>
<accession>A0A1Q3A4K9</accession>
<protein>
    <submittedName>
        <fullName evidence="2">Uncharacterized protein</fullName>
    </submittedName>
</protein>